<dbReference type="KEGG" id="cput:CONPUDRAFT_136056"/>
<accession>A0A5M3MUG7</accession>
<dbReference type="EMBL" id="JH711576">
    <property type="protein sequence ID" value="EIW82818.1"/>
    <property type="molecule type" value="Genomic_DNA"/>
</dbReference>
<evidence type="ECO:0000313" key="1">
    <source>
        <dbReference type="EMBL" id="EIW82818.1"/>
    </source>
</evidence>
<keyword evidence="2" id="KW-1185">Reference proteome</keyword>
<organism evidence="1 2">
    <name type="scientific">Coniophora puteana (strain RWD-64-598)</name>
    <name type="common">Brown rot fungus</name>
    <dbReference type="NCBI Taxonomy" id="741705"/>
    <lineage>
        <taxon>Eukaryota</taxon>
        <taxon>Fungi</taxon>
        <taxon>Dikarya</taxon>
        <taxon>Basidiomycota</taxon>
        <taxon>Agaricomycotina</taxon>
        <taxon>Agaricomycetes</taxon>
        <taxon>Agaricomycetidae</taxon>
        <taxon>Boletales</taxon>
        <taxon>Coniophorineae</taxon>
        <taxon>Coniophoraceae</taxon>
        <taxon>Coniophora</taxon>
    </lineage>
</organism>
<dbReference type="GeneID" id="19200844"/>
<dbReference type="Proteomes" id="UP000053558">
    <property type="component" value="Unassembled WGS sequence"/>
</dbReference>
<gene>
    <name evidence="1" type="ORF">CONPUDRAFT_136056</name>
</gene>
<comment type="caution">
    <text evidence="1">The sequence shown here is derived from an EMBL/GenBank/DDBJ whole genome shotgun (WGS) entry which is preliminary data.</text>
</comment>
<evidence type="ECO:0000313" key="2">
    <source>
        <dbReference type="Proteomes" id="UP000053558"/>
    </source>
</evidence>
<dbReference type="RefSeq" id="XP_007766779.1">
    <property type="nucleotide sequence ID" value="XM_007768589.1"/>
</dbReference>
<reference evidence="2" key="1">
    <citation type="journal article" date="2012" name="Science">
        <title>The Paleozoic origin of enzymatic lignin decomposition reconstructed from 31 fungal genomes.</title>
        <authorList>
            <person name="Floudas D."/>
            <person name="Binder M."/>
            <person name="Riley R."/>
            <person name="Barry K."/>
            <person name="Blanchette R.A."/>
            <person name="Henrissat B."/>
            <person name="Martinez A.T."/>
            <person name="Otillar R."/>
            <person name="Spatafora J.W."/>
            <person name="Yadav J.S."/>
            <person name="Aerts A."/>
            <person name="Benoit I."/>
            <person name="Boyd A."/>
            <person name="Carlson A."/>
            <person name="Copeland A."/>
            <person name="Coutinho P.M."/>
            <person name="de Vries R.P."/>
            <person name="Ferreira P."/>
            <person name="Findley K."/>
            <person name="Foster B."/>
            <person name="Gaskell J."/>
            <person name="Glotzer D."/>
            <person name="Gorecki P."/>
            <person name="Heitman J."/>
            <person name="Hesse C."/>
            <person name="Hori C."/>
            <person name="Igarashi K."/>
            <person name="Jurgens J.A."/>
            <person name="Kallen N."/>
            <person name="Kersten P."/>
            <person name="Kohler A."/>
            <person name="Kuees U."/>
            <person name="Kumar T.K.A."/>
            <person name="Kuo A."/>
            <person name="LaButti K."/>
            <person name="Larrondo L.F."/>
            <person name="Lindquist E."/>
            <person name="Ling A."/>
            <person name="Lombard V."/>
            <person name="Lucas S."/>
            <person name="Lundell T."/>
            <person name="Martin R."/>
            <person name="McLaughlin D.J."/>
            <person name="Morgenstern I."/>
            <person name="Morin E."/>
            <person name="Murat C."/>
            <person name="Nagy L.G."/>
            <person name="Nolan M."/>
            <person name="Ohm R.A."/>
            <person name="Patyshakuliyeva A."/>
            <person name="Rokas A."/>
            <person name="Ruiz-Duenas F.J."/>
            <person name="Sabat G."/>
            <person name="Salamov A."/>
            <person name="Samejima M."/>
            <person name="Schmutz J."/>
            <person name="Slot J.C."/>
            <person name="St John F."/>
            <person name="Stenlid J."/>
            <person name="Sun H."/>
            <person name="Sun S."/>
            <person name="Syed K."/>
            <person name="Tsang A."/>
            <person name="Wiebenga A."/>
            <person name="Young D."/>
            <person name="Pisabarro A."/>
            <person name="Eastwood D.C."/>
            <person name="Martin F."/>
            <person name="Cullen D."/>
            <person name="Grigoriev I.V."/>
            <person name="Hibbett D.S."/>
        </authorList>
    </citation>
    <scope>NUCLEOTIDE SEQUENCE [LARGE SCALE GENOMIC DNA]</scope>
    <source>
        <strain evidence="2">RWD-64-598 SS2</strain>
    </source>
</reference>
<sequence>MTTPLLQLFEEVYDSHLQLRRQKLSAFWANLNTQERDAIPVQLDAALSQASLYVTPQDYAFLLKRSNSTSWAITAAKSSPFPPVVNAAIDVLTASWITSPGSCDVQAIVSLIRNDLPQYATARLLSSLGLRAKATAAQSTLVDALLREIYPFLTDKTTETCPLSQYARLAIRNLVPAASDPTLLAILSRCSSQWATENIWQQLAEKRPNLVRNILLKHVGAPITSEHLENLPDIVVDQPEALYNTVDVLMRAKDGKGPEFLATFLEHYIKYASVDEQTHSSRVVANDVIDLATLTGYIAYLLKKQNTPNDVIRVGLSQCKALAQLQKVLKEEDQSAQDADNLVKVALERYARSPEEWKTMKADELRSFEQTETPTGLLVAIFRLISYTKDGLSESWYGDLMTPLTHWLNSIPRPARLPLINALHYANTGHDLLTLPAETQGYPRFSSVLLAMLDPGHVATICAIGLRAHSAFVEQSNMDCFIPKPYFAFSSINGALFTAGVQADLPHALQVGAKRSVFRLVKPDQVVHNDDAVASAIELLKRKASKSREERYSLSYAAIVLACIAQSPALFVDTLSWAFTRYAKDPNTGPELFSAIYVVSAKFTRFIAGPSGFKAVGGLREKLNLDAVAAWCRCTEQSIAVALDLLKTWIKEPDRQSSIKYDYQTVGKFIVAVMEQRFAMIGKIYPTLCGDEGQLREVLLAPLLKHWRDWENFKLVDYPHVIEYCTTDYSRGIPWILDEIRIDARVAKVILPFLDGWGEQREELYREARATMKPLDKEETRSRREESIGQGTWRSFLPVRVIADGNLDSVGGEDGLDLMPGLKRYIDGVLLQDPNTKLDDVDDKLDWHPEKYKGALEAYMMFTNKKKHVALVRSLLEKYKQVDPNPSLMLLQHPGITKLLWLDGELSRTKQAFLPRFPGPVGDSFTHDPSEASLPILYYEDELPTTILALNSQQLTRQTQYSLIVPYSRELALKRSSLQTIHQFTVFVIGWLLTTIQAEIPGPPPDPASTRLDLPATYALYHARVSQDLVDSYGSMIVLPAWLAEKTISRLHPSDIQVLLDAVFAEETSDPNIIRMRMALLGAVRRLGNPGLGNKQAWAVVEDTTLSSWHRHAITSGSLKMRRPEEARVLARSLLEFSREKAELGRQRAAEAKARAEAAEAAGEPLKETPQEEPTIKVSTQKAFVQLFLPAIQCGIFPVSFIEELVQAGLFKTPASVTSYVVQVLVDVVLARLVAQGDDPSVWTVLEPFIELAQRLEESTPLSEKGWDAARQGTKDMPEISDELPIAQALLGADLGKPTKGHSRIYRAWVKHVVEPVLAELVNKRLYWLKTAIARESGEVSSDLEKNFTGAYIDTSARDIVLDAVRIYGSFFTPEIIGAAADDERSWWVWKFMEQRITCFLHRDQTYKIFKLLEEKHGEDWLQKKATHYPKNIASLTATSVEDGFIVVDVRAYLLPVLRNPDAPPNLKNKIAAIVKRVGLLVLEPGNMQEPVTTKSPRGMPPFGSFLTLLNNVGTDVDTAPIVTDWLAAAEEHERRLSSASGKPRGGVAYWKVIAELKLRLARFNAKQAPDGERVNVYVSALADIIREVHQRRWRYIQFPTAFDGPTNTNGILHEEEVVAVVGKLTQAPLYPNSDDDDELRALFTETAAVLIRSHGPKINKSPAGYAALRDLMDLWNAGGDEVLELLAKEFSVLYLK</sequence>
<dbReference type="OrthoDB" id="2549237at2759"/>
<protein>
    <submittedName>
        <fullName evidence="1">Uncharacterized protein</fullName>
    </submittedName>
</protein>
<name>A0A5M3MUG7_CONPW</name>
<proteinExistence type="predicted"/>